<dbReference type="InterPro" id="IPR048466">
    <property type="entry name" value="DNA_pol3_delta-like_C"/>
</dbReference>
<dbReference type="GO" id="GO:0003677">
    <property type="term" value="F:DNA binding"/>
    <property type="evidence" value="ECO:0007669"/>
    <property type="project" value="InterPro"/>
</dbReference>
<dbReference type="Gene3D" id="1.10.8.60">
    <property type="match status" value="1"/>
</dbReference>
<dbReference type="RefSeq" id="WP_024732161.1">
    <property type="nucleotide sequence ID" value="NZ_BAABYU010000001.1"/>
</dbReference>
<organism evidence="11 12">
    <name type="scientific">Sellimonas intestinalis</name>
    <dbReference type="NCBI Taxonomy" id="1653434"/>
    <lineage>
        <taxon>Bacteria</taxon>
        <taxon>Bacillati</taxon>
        <taxon>Bacillota</taxon>
        <taxon>Clostridia</taxon>
        <taxon>Lachnospirales</taxon>
        <taxon>Lachnospiraceae</taxon>
        <taxon>Sellimonas</taxon>
    </lineage>
</organism>
<dbReference type="OrthoDB" id="9775929at2"/>
<dbReference type="InterPro" id="IPR010372">
    <property type="entry name" value="DNA_pol3_delta_N"/>
</dbReference>
<dbReference type="Gene3D" id="1.20.272.10">
    <property type="match status" value="1"/>
</dbReference>
<proteinExistence type="inferred from homology"/>
<dbReference type="GO" id="GO:0003887">
    <property type="term" value="F:DNA-directed DNA polymerase activity"/>
    <property type="evidence" value="ECO:0007669"/>
    <property type="project" value="UniProtKB-KW"/>
</dbReference>
<dbReference type="GO" id="GO:0009360">
    <property type="term" value="C:DNA polymerase III complex"/>
    <property type="evidence" value="ECO:0007669"/>
    <property type="project" value="InterPro"/>
</dbReference>
<comment type="catalytic activity">
    <reaction evidence="8">
        <text>DNA(n) + a 2'-deoxyribonucleoside 5'-triphosphate = DNA(n+1) + diphosphate</text>
        <dbReference type="Rhea" id="RHEA:22508"/>
        <dbReference type="Rhea" id="RHEA-COMP:17339"/>
        <dbReference type="Rhea" id="RHEA-COMP:17340"/>
        <dbReference type="ChEBI" id="CHEBI:33019"/>
        <dbReference type="ChEBI" id="CHEBI:61560"/>
        <dbReference type="ChEBI" id="CHEBI:173112"/>
        <dbReference type="EC" id="2.7.7.7"/>
    </reaction>
</comment>
<reference evidence="11 12" key="1">
    <citation type="submission" date="2018-08" db="EMBL/GenBank/DDBJ databases">
        <title>A genome reference for cultivated species of the human gut microbiota.</title>
        <authorList>
            <person name="Zou Y."/>
            <person name="Xue W."/>
            <person name="Luo G."/>
        </authorList>
    </citation>
    <scope>NUCLEOTIDE SEQUENCE [LARGE SCALE GENOMIC DNA]</scope>
    <source>
        <strain evidence="11 12">AF37-2AT</strain>
    </source>
</reference>
<dbReference type="Pfam" id="PF21694">
    <property type="entry name" value="DNA_pol3_delta_C"/>
    <property type="match status" value="1"/>
</dbReference>
<name>A0A3E3K1S9_9FIRM</name>
<evidence type="ECO:0000256" key="2">
    <source>
        <dbReference type="ARBA" id="ARBA00017703"/>
    </source>
</evidence>
<evidence type="ECO:0000256" key="4">
    <source>
        <dbReference type="ARBA" id="ARBA00022695"/>
    </source>
</evidence>
<dbReference type="SUPFAM" id="SSF52540">
    <property type="entry name" value="P-loop containing nucleoside triphosphate hydrolases"/>
    <property type="match status" value="1"/>
</dbReference>
<dbReference type="Pfam" id="PF06144">
    <property type="entry name" value="DNA_pol3_delta"/>
    <property type="match status" value="1"/>
</dbReference>
<dbReference type="NCBIfam" id="TIGR01128">
    <property type="entry name" value="holA"/>
    <property type="match status" value="1"/>
</dbReference>
<gene>
    <name evidence="11" type="ORF">DW016_09045</name>
</gene>
<dbReference type="Proteomes" id="UP000261080">
    <property type="component" value="Unassembled WGS sequence"/>
</dbReference>
<dbReference type="GeneID" id="97192239"/>
<dbReference type="Gene3D" id="3.40.50.300">
    <property type="entry name" value="P-loop containing nucleotide triphosphate hydrolases"/>
    <property type="match status" value="1"/>
</dbReference>
<feature type="domain" description="DNA polymerase III delta subunit-like C-terminal" evidence="10">
    <location>
        <begin position="204"/>
        <end position="323"/>
    </location>
</feature>
<evidence type="ECO:0000256" key="8">
    <source>
        <dbReference type="ARBA" id="ARBA00049244"/>
    </source>
</evidence>
<dbReference type="InterPro" id="IPR005790">
    <property type="entry name" value="DNA_polIII_delta"/>
</dbReference>
<evidence type="ECO:0000313" key="12">
    <source>
        <dbReference type="Proteomes" id="UP000261080"/>
    </source>
</evidence>
<evidence type="ECO:0000256" key="7">
    <source>
        <dbReference type="ARBA" id="ARBA00034754"/>
    </source>
</evidence>
<dbReference type="PANTHER" id="PTHR34388:SF1">
    <property type="entry name" value="DNA POLYMERASE III SUBUNIT DELTA"/>
    <property type="match status" value="1"/>
</dbReference>
<evidence type="ECO:0000256" key="6">
    <source>
        <dbReference type="ARBA" id="ARBA00022932"/>
    </source>
</evidence>
<dbReference type="GO" id="GO:0006261">
    <property type="term" value="P:DNA-templated DNA replication"/>
    <property type="evidence" value="ECO:0007669"/>
    <property type="project" value="TreeGrafter"/>
</dbReference>
<feature type="domain" description="DNA polymerase III delta N-terminal" evidence="9">
    <location>
        <begin position="17"/>
        <end position="130"/>
    </location>
</feature>
<dbReference type="InterPro" id="IPR008921">
    <property type="entry name" value="DNA_pol3_clamp-load_cplx_C"/>
</dbReference>
<protein>
    <recommendedName>
        <fullName evidence="2">DNA polymerase III subunit delta</fullName>
        <ecNumber evidence="1">2.7.7.7</ecNumber>
    </recommendedName>
</protein>
<keyword evidence="3" id="KW-0808">Transferase</keyword>
<dbReference type="PANTHER" id="PTHR34388">
    <property type="entry name" value="DNA POLYMERASE III SUBUNIT DELTA"/>
    <property type="match status" value="1"/>
</dbReference>
<evidence type="ECO:0000259" key="9">
    <source>
        <dbReference type="Pfam" id="PF06144"/>
    </source>
</evidence>
<sequence length="325" mass="37677">MKSLNEDLKTGQFKQVYLLYGEESYLKKQYKDRLSKAMLPEGDTMNYAYYEGKGTDVKQVIDLAETLPFFAPRRLIVMEDTGFFKSASPELSEYIRSMPETACFLFVESEVDKRGKLYKAVKEKGRIVEMTRQDGATLQKWVLSMIQKEGKQITQSAVRFFLTKVGDDMENIHGELEKLFCYTMGRTEITIHDMEEICTTHIDNQIFEMIHAVAEKRQKQALLYYYDLLALKEPPMRILFLMVRQFRILMEVSEMSRRGYGKKEISEHVKIPPFAVGKYLAQAQKFSIRKLRQILEGCAGTEEEVKTGKLADTMAVELLIMQYSS</sequence>
<keyword evidence="6" id="KW-0239">DNA-directed DNA polymerase</keyword>
<dbReference type="AlphaFoldDB" id="A0A3E3K1S9"/>
<dbReference type="SUPFAM" id="SSF48019">
    <property type="entry name" value="post-AAA+ oligomerization domain-like"/>
    <property type="match status" value="1"/>
</dbReference>
<keyword evidence="4" id="KW-0548">Nucleotidyltransferase</keyword>
<evidence type="ECO:0000256" key="1">
    <source>
        <dbReference type="ARBA" id="ARBA00012417"/>
    </source>
</evidence>
<dbReference type="InterPro" id="IPR027417">
    <property type="entry name" value="P-loop_NTPase"/>
</dbReference>
<comment type="caution">
    <text evidence="11">The sequence shown here is derived from an EMBL/GenBank/DDBJ whole genome shotgun (WGS) entry which is preliminary data.</text>
</comment>
<evidence type="ECO:0000256" key="5">
    <source>
        <dbReference type="ARBA" id="ARBA00022705"/>
    </source>
</evidence>
<comment type="similarity">
    <text evidence="7">Belongs to the DNA polymerase HolA subunit family.</text>
</comment>
<accession>A0A3E3K1S9</accession>
<evidence type="ECO:0000313" key="11">
    <source>
        <dbReference type="EMBL" id="RGE87072.1"/>
    </source>
</evidence>
<keyword evidence="12" id="KW-1185">Reference proteome</keyword>
<evidence type="ECO:0000256" key="3">
    <source>
        <dbReference type="ARBA" id="ARBA00022679"/>
    </source>
</evidence>
<dbReference type="EC" id="2.7.7.7" evidence="1"/>
<evidence type="ECO:0000259" key="10">
    <source>
        <dbReference type="Pfam" id="PF21694"/>
    </source>
</evidence>
<dbReference type="EMBL" id="QVLX01000004">
    <property type="protein sequence ID" value="RGE87072.1"/>
    <property type="molecule type" value="Genomic_DNA"/>
</dbReference>
<keyword evidence="5" id="KW-0235">DNA replication</keyword>